<dbReference type="GO" id="GO:0004768">
    <property type="term" value="F:stearoyl-CoA 9-desaturase activity"/>
    <property type="evidence" value="ECO:0007669"/>
    <property type="project" value="TreeGrafter"/>
</dbReference>
<feature type="transmembrane region" description="Helical" evidence="12">
    <location>
        <begin position="48"/>
        <end position="71"/>
    </location>
</feature>
<comment type="cofactor">
    <cofactor evidence="11">
        <name>Fe(2+)</name>
        <dbReference type="ChEBI" id="CHEBI:29033"/>
    </cofactor>
</comment>
<comment type="subcellular location">
    <subcellularLocation>
        <location evidence="1">Membrane</location>
        <topology evidence="1">Multi-pass membrane protein</topology>
    </subcellularLocation>
</comment>
<evidence type="ECO:0000256" key="7">
    <source>
        <dbReference type="ARBA" id="ARBA00023002"/>
    </source>
</evidence>
<name>A0AAW1D347_9HEMI</name>
<evidence type="ECO:0000256" key="4">
    <source>
        <dbReference type="ARBA" id="ARBA00022692"/>
    </source>
</evidence>
<dbReference type="InterPro" id="IPR015876">
    <property type="entry name" value="Acyl-CoA_DS"/>
</dbReference>
<organism evidence="13 14">
    <name type="scientific">Rhynocoris fuscipes</name>
    <dbReference type="NCBI Taxonomy" id="488301"/>
    <lineage>
        <taxon>Eukaryota</taxon>
        <taxon>Metazoa</taxon>
        <taxon>Ecdysozoa</taxon>
        <taxon>Arthropoda</taxon>
        <taxon>Hexapoda</taxon>
        <taxon>Insecta</taxon>
        <taxon>Pterygota</taxon>
        <taxon>Neoptera</taxon>
        <taxon>Paraneoptera</taxon>
        <taxon>Hemiptera</taxon>
        <taxon>Heteroptera</taxon>
        <taxon>Panheteroptera</taxon>
        <taxon>Cimicomorpha</taxon>
        <taxon>Reduviidae</taxon>
        <taxon>Harpactorinae</taxon>
        <taxon>Harpactorini</taxon>
        <taxon>Rhynocoris</taxon>
    </lineage>
</organism>
<comment type="domain">
    <text evidence="11">The histidine box domains are involved in binding the catalytic metal ions.</text>
</comment>
<dbReference type="GO" id="GO:0006636">
    <property type="term" value="P:unsaturated fatty acid biosynthetic process"/>
    <property type="evidence" value="ECO:0007669"/>
    <property type="project" value="TreeGrafter"/>
</dbReference>
<dbReference type="PRINTS" id="PR00075">
    <property type="entry name" value="FACDDSATRASE"/>
</dbReference>
<evidence type="ECO:0000256" key="3">
    <source>
        <dbReference type="ARBA" id="ARBA00022516"/>
    </source>
</evidence>
<feature type="transmembrane region" description="Helical" evidence="12">
    <location>
        <begin position="83"/>
        <end position="103"/>
    </location>
</feature>
<keyword evidence="14" id="KW-1185">Reference proteome</keyword>
<comment type="caution">
    <text evidence="13">The sequence shown here is derived from an EMBL/GenBank/DDBJ whole genome shotgun (WGS) entry which is preliminary data.</text>
</comment>
<evidence type="ECO:0000313" key="14">
    <source>
        <dbReference type="Proteomes" id="UP001461498"/>
    </source>
</evidence>
<evidence type="ECO:0000256" key="6">
    <source>
        <dbReference type="ARBA" id="ARBA00022989"/>
    </source>
</evidence>
<proteinExistence type="inferred from homology"/>
<dbReference type="PANTHER" id="PTHR11351:SF26">
    <property type="entry name" value="FATTY ACID DESATURASE DOMAIN-CONTAINING PROTEIN"/>
    <property type="match status" value="1"/>
</dbReference>
<evidence type="ECO:0000313" key="13">
    <source>
        <dbReference type="EMBL" id="KAK9504997.1"/>
    </source>
</evidence>
<dbReference type="GO" id="GO:0005506">
    <property type="term" value="F:iron ion binding"/>
    <property type="evidence" value="ECO:0007669"/>
    <property type="project" value="TreeGrafter"/>
</dbReference>
<accession>A0AAW1D347</accession>
<feature type="transmembrane region" description="Helical" evidence="12">
    <location>
        <begin position="189"/>
        <end position="212"/>
    </location>
</feature>
<evidence type="ECO:0000256" key="1">
    <source>
        <dbReference type="ARBA" id="ARBA00004141"/>
    </source>
</evidence>
<keyword evidence="8" id="KW-0443">Lipid metabolism</keyword>
<dbReference type="EMBL" id="JAPXFL010000006">
    <property type="protein sequence ID" value="KAK9504997.1"/>
    <property type="molecule type" value="Genomic_DNA"/>
</dbReference>
<evidence type="ECO:0000256" key="12">
    <source>
        <dbReference type="SAM" id="Phobius"/>
    </source>
</evidence>
<evidence type="ECO:0000256" key="9">
    <source>
        <dbReference type="ARBA" id="ARBA00023136"/>
    </source>
</evidence>
<feature type="transmembrane region" description="Helical" evidence="12">
    <location>
        <begin position="164"/>
        <end position="183"/>
    </location>
</feature>
<evidence type="ECO:0000256" key="2">
    <source>
        <dbReference type="ARBA" id="ARBA00009295"/>
    </source>
</evidence>
<evidence type="ECO:0000256" key="5">
    <source>
        <dbReference type="ARBA" id="ARBA00022832"/>
    </source>
</evidence>
<keyword evidence="5" id="KW-0276">Fatty acid metabolism</keyword>
<evidence type="ECO:0000256" key="11">
    <source>
        <dbReference type="RuleBase" id="RU000581"/>
    </source>
</evidence>
<protein>
    <submittedName>
        <fullName evidence="13">Uncharacterized protein</fullName>
    </submittedName>
</protein>
<evidence type="ECO:0000256" key="10">
    <source>
        <dbReference type="ARBA" id="ARBA00023160"/>
    </source>
</evidence>
<sequence length="326" mass="37190">MGETSDVTEERPAPRLSNHWPTVLFQIYLHMSALYGLFLVLTQASLLTTLYCILLVFFGTLGITLGCHRLWTHRTYAAALPLRIFLALCQTLTCQCSIFNWVINHKVHHKFHGTNNDPSNYKRGFFFCHLASHCLEHNAEIERMKRHIPTTDLEEDYVVYYQHWLYYIIMPIIGILIPINFAIDYLGESALVAIFVIGFLRITLLLHASWLVESALLLWGLDPNDKKAGDTWLVFFVTKSLWPQYHYLLPWDYRSGEYGTYDSGCSTTILRVFAALGLASQLTTLSSKGVKKALALAADTGRPLEECLDEAKLILPDIIHQDADSY</sequence>
<dbReference type="AlphaFoldDB" id="A0AAW1D347"/>
<dbReference type="CDD" id="cd03505">
    <property type="entry name" value="Delta9-FADS-like"/>
    <property type="match status" value="1"/>
</dbReference>
<dbReference type="GO" id="GO:0005789">
    <property type="term" value="C:endoplasmic reticulum membrane"/>
    <property type="evidence" value="ECO:0007669"/>
    <property type="project" value="TreeGrafter"/>
</dbReference>
<keyword evidence="10 11" id="KW-0275">Fatty acid biosynthesis</keyword>
<keyword evidence="6 12" id="KW-1133">Transmembrane helix</keyword>
<keyword evidence="7 11" id="KW-0560">Oxidoreductase</keyword>
<dbReference type="Proteomes" id="UP001461498">
    <property type="component" value="Unassembled WGS sequence"/>
</dbReference>
<feature type="transmembrane region" description="Helical" evidence="12">
    <location>
        <begin position="20"/>
        <end position="41"/>
    </location>
</feature>
<dbReference type="PANTHER" id="PTHR11351">
    <property type="entry name" value="ACYL-COA DESATURASE"/>
    <property type="match status" value="1"/>
</dbReference>
<keyword evidence="9 12" id="KW-0472">Membrane</keyword>
<evidence type="ECO:0000256" key="8">
    <source>
        <dbReference type="ARBA" id="ARBA00023098"/>
    </source>
</evidence>
<keyword evidence="4 11" id="KW-0812">Transmembrane</keyword>
<keyword evidence="3 11" id="KW-0444">Lipid biosynthesis</keyword>
<reference evidence="13 14" key="1">
    <citation type="submission" date="2022-12" db="EMBL/GenBank/DDBJ databases">
        <title>Chromosome-level genome assembly of true bugs.</title>
        <authorList>
            <person name="Ma L."/>
            <person name="Li H."/>
        </authorList>
    </citation>
    <scope>NUCLEOTIDE SEQUENCE [LARGE SCALE GENOMIC DNA]</scope>
    <source>
        <strain evidence="13">Lab_2022b</strain>
    </source>
</reference>
<comment type="similarity">
    <text evidence="2 11">Belongs to the fatty acid desaturase type 1 family.</text>
</comment>
<gene>
    <name evidence="13" type="ORF">O3M35_009154</name>
</gene>